<feature type="compositionally biased region" description="Basic and acidic residues" evidence="1">
    <location>
        <begin position="205"/>
        <end position="214"/>
    </location>
</feature>
<feature type="compositionally biased region" description="Low complexity" evidence="1">
    <location>
        <begin position="134"/>
        <end position="148"/>
    </location>
</feature>
<accession>A0A2S0MWZ8</accession>
<evidence type="ECO:0000313" key="3">
    <source>
        <dbReference type="Proteomes" id="UP000239326"/>
    </source>
</evidence>
<keyword evidence="3" id="KW-1185">Reference proteome</keyword>
<dbReference type="OrthoDB" id="8776025at2"/>
<dbReference type="KEGG" id="simp:C6571_02665"/>
<dbReference type="AlphaFoldDB" id="A0A2S0MWZ8"/>
<feature type="region of interest" description="Disordered" evidence="1">
    <location>
        <begin position="127"/>
        <end position="214"/>
    </location>
</feature>
<dbReference type="EMBL" id="CP027669">
    <property type="protein sequence ID" value="AVO40327.1"/>
    <property type="molecule type" value="Genomic_DNA"/>
</dbReference>
<name>A0A2S0MWZ8_9BURK</name>
<dbReference type="InterPro" id="IPR021735">
    <property type="entry name" value="DUF3306"/>
</dbReference>
<dbReference type="RefSeq" id="WP_106445320.1">
    <property type="nucleotide sequence ID" value="NZ_CP027669.1"/>
</dbReference>
<feature type="region of interest" description="Disordered" evidence="1">
    <location>
        <begin position="1"/>
        <end position="58"/>
    </location>
</feature>
<evidence type="ECO:0000256" key="1">
    <source>
        <dbReference type="SAM" id="MobiDB-lite"/>
    </source>
</evidence>
<sequence length="214" mass="22942">MSDGFLGRWSRRKQEARAGLPEPEPLQEPEGSSRPIEPDTATATPTPPLPTLADARALTPQSDFAPFVARAVSPEVRNAAMKQLFRDPHFNVMDGLDTYIDDYSVADPLPLETLRKMVSAEFVGLLPPDDSIESDAPPSDPLPASAQADADRLAMPGKDPDAPTVAQWEPNVGAAPAALVPPPADASQTHHAHAHLRLQPNDATPEERSGDSNR</sequence>
<evidence type="ECO:0000313" key="2">
    <source>
        <dbReference type="EMBL" id="AVO40327.1"/>
    </source>
</evidence>
<dbReference type="Proteomes" id="UP000239326">
    <property type="component" value="Chromosome"/>
</dbReference>
<dbReference type="Pfam" id="PF11748">
    <property type="entry name" value="DUF3306"/>
    <property type="match status" value="1"/>
</dbReference>
<reference evidence="2 3" key="1">
    <citation type="submission" date="2018-03" db="EMBL/GenBank/DDBJ databases">
        <title>Genome sequencing of Simplicispira sp.</title>
        <authorList>
            <person name="Kim S.-J."/>
            <person name="Heo J."/>
            <person name="Kwon S.-W."/>
        </authorList>
    </citation>
    <scope>NUCLEOTIDE SEQUENCE [LARGE SCALE GENOMIC DNA]</scope>
    <source>
        <strain evidence="2 3">SC1-8</strain>
    </source>
</reference>
<protein>
    <submittedName>
        <fullName evidence="2">DUF3306 domain-containing protein</fullName>
    </submittedName>
</protein>
<gene>
    <name evidence="2" type="ORF">C6571_02665</name>
</gene>
<proteinExistence type="predicted"/>
<organism evidence="2 3">
    <name type="scientific">Simplicispira suum</name>
    <dbReference type="NCBI Taxonomy" id="2109915"/>
    <lineage>
        <taxon>Bacteria</taxon>
        <taxon>Pseudomonadati</taxon>
        <taxon>Pseudomonadota</taxon>
        <taxon>Betaproteobacteria</taxon>
        <taxon>Burkholderiales</taxon>
        <taxon>Comamonadaceae</taxon>
        <taxon>Simplicispira</taxon>
    </lineage>
</organism>